<organism evidence="8 9">
    <name type="scientific">Glonium stellatum</name>
    <dbReference type="NCBI Taxonomy" id="574774"/>
    <lineage>
        <taxon>Eukaryota</taxon>
        <taxon>Fungi</taxon>
        <taxon>Dikarya</taxon>
        <taxon>Ascomycota</taxon>
        <taxon>Pezizomycotina</taxon>
        <taxon>Dothideomycetes</taxon>
        <taxon>Pleosporomycetidae</taxon>
        <taxon>Gloniales</taxon>
        <taxon>Gloniaceae</taxon>
        <taxon>Glonium</taxon>
    </lineage>
</organism>
<name>A0A8E2JNU1_9PEZI</name>
<dbReference type="PANTHER" id="PTHR43161">
    <property type="entry name" value="SORBITOL DEHYDROGENASE"/>
    <property type="match status" value="1"/>
</dbReference>
<proteinExistence type="inferred from homology"/>
<dbReference type="GO" id="GO:0034079">
    <property type="term" value="P:butanediol biosynthetic process"/>
    <property type="evidence" value="ECO:0007669"/>
    <property type="project" value="TreeGrafter"/>
</dbReference>
<dbReference type="GO" id="GO:0008270">
    <property type="term" value="F:zinc ion binding"/>
    <property type="evidence" value="ECO:0007669"/>
    <property type="project" value="InterPro"/>
</dbReference>
<dbReference type="PANTHER" id="PTHR43161:SF23">
    <property type="entry name" value="(R,R)-BUTANEDIOL DEHYDROGENASE-RELATED"/>
    <property type="match status" value="1"/>
</dbReference>
<dbReference type="Gene3D" id="3.90.180.10">
    <property type="entry name" value="Medium-chain alcohol dehydrogenases, catalytic domain"/>
    <property type="match status" value="1"/>
</dbReference>
<dbReference type="InterPro" id="IPR036291">
    <property type="entry name" value="NAD(P)-bd_dom_sf"/>
</dbReference>
<dbReference type="Gene3D" id="3.40.50.720">
    <property type="entry name" value="NAD(P)-binding Rossmann-like Domain"/>
    <property type="match status" value="1"/>
</dbReference>
<evidence type="ECO:0000259" key="7">
    <source>
        <dbReference type="SMART" id="SM00829"/>
    </source>
</evidence>
<sequence>MRAARYYGKEDIRIEDVAEAPCSEGQVRVSPAFVGICGTDLHEYLGGPTFAPTSPHPVTGDTIPITLGHEFSGIIKEIGQGVEGLKVGQHVVVQPTIYCGSCGACNCGVENVCYNGGFIGLSGKWGGLSDSVVVPANAILSLPPSIPLEIGALVEPLSVAWHAISAAPLKPESTVLVLGGGPIGLAIVQCLVAVQTKKIIMSEVSKSRQRFAREFGAHHVLDPKTYDLVAISKELSGSDGPDIVFDCAGVPASITTACLAVKARGTVVNVAIWEKEVPFQPNMLVFREAQYKAVLGYQRKDFQAVIDNLANGRLKPERMITSKIKLENLVEEGILALINDKEKHVKILVEVGAK</sequence>
<dbReference type="InterPro" id="IPR002328">
    <property type="entry name" value="ADH_Zn_CS"/>
</dbReference>
<dbReference type="EMBL" id="KV750653">
    <property type="protein sequence ID" value="OCL03902.1"/>
    <property type="molecule type" value="Genomic_DNA"/>
</dbReference>
<dbReference type="SUPFAM" id="SSF51735">
    <property type="entry name" value="NAD(P)-binding Rossmann-fold domains"/>
    <property type="match status" value="1"/>
</dbReference>
<comment type="similarity">
    <text evidence="2 6">Belongs to the zinc-containing alcohol dehydrogenase family.</text>
</comment>
<keyword evidence="5" id="KW-0560">Oxidoreductase</keyword>
<dbReference type="GO" id="GO:0005737">
    <property type="term" value="C:cytoplasm"/>
    <property type="evidence" value="ECO:0007669"/>
    <property type="project" value="TreeGrafter"/>
</dbReference>
<protein>
    <submittedName>
        <fullName evidence="8">GroES-like protein</fullName>
    </submittedName>
</protein>
<keyword evidence="9" id="KW-1185">Reference proteome</keyword>
<dbReference type="SUPFAM" id="SSF50129">
    <property type="entry name" value="GroES-like"/>
    <property type="match status" value="1"/>
</dbReference>
<comment type="cofactor">
    <cofactor evidence="1 6">
        <name>Zn(2+)</name>
        <dbReference type="ChEBI" id="CHEBI:29105"/>
    </cofactor>
</comment>
<evidence type="ECO:0000256" key="4">
    <source>
        <dbReference type="ARBA" id="ARBA00022833"/>
    </source>
</evidence>
<dbReference type="PROSITE" id="PS00059">
    <property type="entry name" value="ADH_ZINC"/>
    <property type="match status" value="1"/>
</dbReference>
<dbReference type="GO" id="GO:0000721">
    <property type="term" value="F:(R,R)-butanediol dehydrogenase activity"/>
    <property type="evidence" value="ECO:0007669"/>
    <property type="project" value="TreeGrafter"/>
</dbReference>
<gene>
    <name evidence="8" type="ORF">AOQ84DRAFT_346890</name>
</gene>
<keyword evidence="4 6" id="KW-0862">Zinc</keyword>
<dbReference type="CDD" id="cd08233">
    <property type="entry name" value="butanediol_DH_like"/>
    <property type="match status" value="1"/>
</dbReference>
<dbReference type="AlphaFoldDB" id="A0A8E2JNU1"/>
<keyword evidence="3 6" id="KW-0479">Metal-binding</keyword>
<reference evidence="8 9" key="1">
    <citation type="journal article" date="2016" name="Nat. Commun.">
        <title>Ectomycorrhizal ecology is imprinted in the genome of the dominant symbiotic fungus Cenococcum geophilum.</title>
        <authorList>
            <consortium name="DOE Joint Genome Institute"/>
            <person name="Peter M."/>
            <person name="Kohler A."/>
            <person name="Ohm R.A."/>
            <person name="Kuo A."/>
            <person name="Krutzmann J."/>
            <person name="Morin E."/>
            <person name="Arend M."/>
            <person name="Barry K.W."/>
            <person name="Binder M."/>
            <person name="Choi C."/>
            <person name="Clum A."/>
            <person name="Copeland A."/>
            <person name="Grisel N."/>
            <person name="Haridas S."/>
            <person name="Kipfer T."/>
            <person name="LaButti K."/>
            <person name="Lindquist E."/>
            <person name="Lipzen A."/>
            <person name="Maire R."/>
            <person name="Meier B."/>
            <person name="Mihaltcheva S."/>
            <person name="Molinier V."/>
            <person name="Murat C."/>
            <person name="Poggeler S."/>
            <person name="Quandt C.A."/>
            <person name="Sperisen C."/>
            <person name="Tritt A."/>
            <person name="Tisserant E."/>
            <person name="Crous P.W."/>
            <person name="Henrissat B."/>
            <person name="Nehls U."/>
            <person name="Egli S."/>
            <person name="Spatafora J.W."/>
            <person name="Grigoriev I.V."/>
            <person name="Martin F.M."/>
        </authorList>
    </citation>
    <scope>NUCLEOTIDE SEQUENCE [LARGE SCALE GENOMIC DNA]</scope>
    <source>
        <strain evidence="8 9">CBS 207.34</strain>
    </source>
</reference>
<dbReference type="Pfam" id="PF00107">
    <property type="entry name" value="ADH_zinc_N"/>
    <property type="match status" value="1"/>
</dbReference>
<evidence type="ECO:0000256" key="5">
    <source>
        <dbReference type="ARBA" id="ARBA00023002"/>
    </source>
</evidence>
<dbReference type="SMART" id="SM00829">
    <property type="entry name" value="PKS_ER"/>
    <property type="match status" value="1"/>
</dbReference>
<evidence type="ECO:0000313" key="9">
    <source>
        <dbReference type="Proteomes" id="UP000250140"/>
    </source>
</evidence>
<dbReference type="Proteomes" id="UP000250140">
    <property type="component" value="Unassembled WGS sequence"/>
</dbReference>
<dbReference type="OrthoDB" id="3941538at2759"/>
<dbReference type="Pfam" id="PF08240">
    <property type="entry name" value="ADH_N"/>
    <property type="match status" value="1"/>
</dbReference>
<dbReference type="InterPro" id="IPR013149">
    <property type="entry name" value="ADH-like_C"/>
</dbReference>
<evidence type="ECO:0000256" key="1">
    <source>
        <dbReference type="ARBA" id="ARBA00001947"/>
    </source>
</evidence>
<accession>A0A8E2JNU1</accession>
<dbReference type="InterPro" id="IPR011032">
    <property type="entry name" value="GroES-like_sf"/>
</dbReference>
<evidence type="ECO:0000313" key="8">
    <source>
        <dbReference type="EMBL" id="OCL03902.1"/>
    </source>
</evidence>
<feature type="domain" description="Enoyl reductase (ER)" evidence="7">
    <location>
        <begin position="8"/>
        <end position="349"/>
    </location>
</feature>
<evidence type="ECO:0000256" key="3">
    <source>
        <dbReference type="ARBA" id="ARBA00022723"/>
    </source>
</evidence>
<evidence type="ECO:0000256" key="6">
    <source>
        <dbReference type="RuleBase" id="RU361277"/>
    </source>
</evidence>
<evidence type="ECO:0000256" key="2">
    <source>
        <dbReference type="ARBA" id="ARBA00008072"/>
    </source>
</evidence>
<dbReference type="InterPro" id="IPR013154">
    <property type="entry name" value="ADH-like_N"/>
</dbReference>
<dbReference type="InterPro" id="IPR020843">
    <property type="entry name" value="ER"/>
</dbReference>